<feature type="transmembrane region" description="Helical" evidence="9">
    <location>
        <begin position="196"/>
        <end position="221"/>
    </location>
</feature>
<dbReference type="AlphaFoldDB" id="A0AA49FLW2"/>
<dbReference type="InterPro" id="IPR036097">
    <property type="entry name" value="HisK_dim/P_sf"/>
</dbReference>
<sequence length="470" mass="51484">MRPQLNDLLTPPRLFAAVSLLLIVATLLATSFTQARFFRDAVIDREAVIVRDMAHALVLRELAAPDMESYADPAAQVHFERSVSALKSLSGVVRIKIFDHNGTIVWSDEPRLVGKHRTTAHEEDLEKALGGTTRAVLNPAERPSHAEEGLPAEELIEFYIPFSVLRVGSAGETVRGAISIYRLARELNDTIRRGLLLLWLVKGAGGAILFVAIFTLFNAVYRRQQRVESQFAKLSSEHERIVQMEKLSAMGRMAAEIAHQFNNPLIGVLNLAQLAERNADKPEKVRSLLGEIRQAGEHCRDFVGRMLRFTQASRSEFQPVELAALAGDTAELFRQSSPEHSEVVLALPAAPADVQGDPVLLRHALFNLLDNAARAAPGCAVEVALASGDGGWRISVADRGPGLSPEVMENLFTPFFTTRKGGTGLGLSVARHVAVQHGGRLWAENRPEGGAVFHFWIPVTRDDEDENTAG</sequence>
<dbReference type="Pfam" id="PF00512">
    <property type="entry name" value="HisKA"/>
    <property type="match status" value="1"/>
</dbReference>
<dbReference type="InterPro" id="IPR003661">
    <property type="entry name" value="HisK_dim/P_dom"/>
</dbReference>
<dbReference type="PRINTS" id="PR00344">
    <property type="entry name" value="BCTRLSENSOR"/>
</dbReference>
<accession>A0AA49FLW2</accession>
<dbReference type="CDD" id="cd00082">
    <property type="entry name" value="HisKA"/>
    <property type="match status" value="1"/>
</dbReference>
<evidence type="ECO:0000256" key="2">
    <source>
        <dbReference type="ARBA" id="ARBA00012438"/>
    </source>
</evidence>
<dbReference type="InterPro" id="IPR036890">
    <property type="entry name" value="HATPase_C_sf"/>
</dbReference>
<keyword evidence="7" id="KW-0067">ATP-binding</keyword>
<dbReference type="InterPro" id="IPR005467">
    <property type="entry name" value="His_kinase_dom"/>
</dbReference>
<dbReference type="SUPFAM" id="SSF55874">
    <property type="entry name" value="ATPase domain of HSP90 chaperone/DNA topoisomerase II/histidine kinase"/>
    <property type="match status" value="1"/>
</dbReference>
<keyword evidence="9" id="KW-0812">Transmembrane</keyword>
<dbReference type="PROSITE" id="PS50109">
    <property type="entry name" value="HIS_KIN"/>
    <property type="match status" value="1"/>
</dbReference>
<keyword evidence="9" id="KW-1133">Transmembrane helix</keyword>
<evidence type="ECO:0000313" key="11">
    <source>
        <dbReference type="EMBL" id="WIM06381.1"/>
    </source>
</evidence>
<evidence type="ECO:0000259" key="10">
    <source>
        <dbReference type="PROSITE" id="PS50109"/>
    </source>
</evidence>
<keyword evidence="3" id="KW-0597">Phosphoprotein</keyword>
<dbReference type="PANTHER" id="PTHR43065">
    <property type="entry name" value="SENSOR HISTIDINE KINASE"/>
    <property type="match status" value="1"/>
</dbReference>
<evidence type="ECO:0000256" key="6">
    <source>
        <dbReference type="ARBA" id="ARBA00022777"/>
    </source>
</evidence>
<dbReference type="Gene3D" id="3.30.565.10">
    <property type="entry name" value="Histidine kinase-like ATPase, C-terminal domain"/>
    <property type="match status" value="1"/>
</dbReference>
<protein>
    <recommendedName>
        <fullName evidence="2">histidine kinase</fullName>
        <ecNumber evidence="2">2.7.13.3</ecNumber>
    </recommendedName>
</protein>
<dbReference type="CDD" id="cd00075">
    <property type="entry name" value="HATPase"/>
    <property type="match status" value="1"/>
</dbReference>
<dbReference type="KEGG" id="npv:OHM77_03590"/>
<dbReference type="InterPro" id="IPR003594">
    <property type="entry name" value="HATPase_dom"/>
</dbReference>
<evidence type="ECO:0000256" key="4">
    <source>
        <dbReference type="ARBA" id="ARBA00022679"/>
    </source>
</evidence>
<organism evidence="11">
    <name type="scientific">Candidatus Nitricoxidivorans perseverans</name>
    <dbReference type="NCBI Taxonomy" id="2975601"/>
    <lineage>
        <taxon>Bacteria</taxon>
        <taxon>Pseudomonadati</taxon>
        <taxon>Pseudomonadota</taxon>
        <taxon>Betaproteobacteria</taxon>
        <taxon>Nitrosomonadales</taxon>
        <taxon>Sterolibacteriaceae</taxon>
        <taxon>Candidatus Nitricoxidivorans</taxon>
    </lineage>
</organism>
<evidence type="ECO:0000256" key="1">
    <source>
        <dbReference type="ARBA" id="ARBA00000085"/>
    </source>
</evidence>
<proteinExistence type="predicted"/>
<evidence type="ECO:0000256" key="8">
    <source>
        <dbReference type="ARBA" id="ARBA00023012"/>
    </source>
</evidence>
<evidence type="ECO:0000256" key="7">
    <source>
        <dbReference type="ARBA" id="ARBA00022840"/>
    </source>
</evidence>
<keyword evidence="9" id="KW-0472">Membrane</keyword>
<evidence type="ECO:0000256" key="3">
    <source>
        <dbReference type="ARBA" id="ARBA00022553"/>
    </source>
</evidence>
<reference evidence="11" key="1">
    <citation type="journal article" date="2023" name="Nat. Microbiol.">
        <title>Enrichment and characterization of a nitric oxide-reducing microbial community in a continuous bioreactor.</title>
        <authorList>
            <person name="Garrido-Amador P."/>
            <person name="Stortenbeker N."/>
            <person name="Wessels H.J.C.T."/>
            <person name="Speth D.R."/>
            <person name="Garcia-Heredia I."/>
            <person name="Kartal B."/>
        </authorList>
    </citation>
    <scope>NUCLEOTIDE SEQUENCE</scope>
    <source>
        <strain evidence="11">MAG1</strain>
    </source>
</reference>
<dbReference type="GO" id="GO:0000155">
    <property type="term" value="F:phosphorelay sensor kinase activity"/>
    <property type="evidence" value="ECO:0007669"/>
    <property type="project" value="InterPro"/>
</dbReference>
<comment type="catalytic activity">
    <reaction evidence="1">
        <text>ATP + protein L-histidine = ADP + protein N-phospho-L-histidine.</text>
        <dbReference type="EC" id="2.7.13.3"/>
    </reaction>
</comment>
<dbReference type="Pfam" id="PF02518">
    <property type="entry name" value="HATPase_c"/>
    <property type="match status" value="1"/>
</dbReference>
<dbReference type="SMART" id="SM00387">
    <property type="entry name" value="HATPase_c"/>
    <property type="match status" value="1"/>
</dbReference>
<dbReference type="EMBL" id="CP107246">
    <property type="protein sequence ID" value="WIM06381.1"/>
    <property type="molecule type" value="Genomic_DNA"/>
</dbReference>
<dbReference type="Proteomes" id="UP001234916">
    <property type="component" value="Chromosome"/>
</dbReference>
<keyword evidence="6 11" id="KW-0418">Kinase</keyword>
<dbReference type="GO" id="GO:0005524">
    <property type="term" value="F:ATP binding"/>
    <property type="evidence" value="ECO:0007669"/>
    <property type="project" value="UniProtKB-KW"/>
</dbReference>
<dbReference type="PANTHER" id="PTHR43065:SF10">
    <property type="entry name" value="PEROXIDE STRESS-ACTIVATED HISTIDINE KINASE MAK3"/>
    <property type="match status" value="1"/>
</dbReference>
<dbReference type="SUPFAM" id="SSF47384">
    <property type="entry name" value="Homodimeric domain of signal transducing histidine kinase"/>
    <property type="match status" value="1"/>
</dbReference>
<name>A0AA49FLW2_9PROT</name>
<dbReference type="Gene3D" id="1.10.287.130">
    <property type="match status" value="1"/>
</dbReference>
<keyword evidence="8" id="KW-0902">Two-component regulatory system</keyword>
<dbReference type="InterPro" id="IPR004358">
    <property type="entry name" value="Sig_transdc_His_kin-like_C"/>
</dbReference>
<keyword evidence="5" id="KW-0547">Nucleotide-binding</keyword>
<dbReference type="SMART" id="SM00388">
    <property type="entry name" value="HisKA"/>
    <property type="match status" value="1"/>
</dbReference>
<dbReference type="EC" id="2.7.13.3" evidence="2"/>
<feature type="domain" description="Histidine kinase" evidence="10">
    <location>
        <begin position="256"/>
        <end position="461"/>
    </location>
</feature>
<evidence type="ECO:0000256" key="5">
    <source>
        <dbReference type="ARBA" id="ARBA00022741"/>
    </source>
</evidence>
<keyword evidence="4" id="KW-0808">Transferase</keyword>
<evidence type="ECO:0000256" key="9">
    <source>
        <dbReference type="SAM" id="Phobius"/>
    </source>
</evidence>
<gene>
    <name evidence="11" type="ORF">OHM77_03590</name>
</gene>